<dbReference type="AlphaFoldDB" id="G8ZVD6"/>
<dbReference type="InParanoid" id="G8ZVD6"/>
<reference evidence="2 3" key="1">
    <citation type="journal article" date="2011" name="Proc. Natl. Acad. Sci. U.S.A.">
        <title>Evolutionary erosion of yeast sex chromosomes by mating-type switching accidents.</title>
        <authorList>
            <person name="Gordon J.L."/>
            <person name="Armisen D."/>
            <person name="Proux-Wera E."/>
            <person name="Oheigeartaigh S.S."/>
            <person name="Byrne K.P."/>
            <person name="Wolfe K.H."/>
        </authorList>
    </citation>
    <scope>NUCLEOTIDE SEQUENCE [LARGE SCALE GENOMIC DNA]</scope>
    <source>
        <strain evidence="3">ATCC 10662 / CBS 1146 / NBRC 0425 / NCYC 2629 / NRRL Y-866</strain>
    </source>
</reference>
<name>G8ZVD6_TORDE</name>
<dbReference type="HOGENOM" id="CLU_1769388_0_0_1"/>
<proteinExistence type="predicted"/>
<evidence type="ECO:0000313" key="2">
    <source>
        <dbReference type="EMBL" id="CCE92580.1"/>
    </source>
</evidence>
<dbReference type="GeneID" id="11503981"/>
<dbReference type="EMBL" id="HE616746">
    <property type="protein sequence ID" value="CCE92580.1"/>
    <property type="molecule type" value="Genomic_DNA"/>
</dbReference>
<keyword evidence="3" id="KW-1185">Reference proteome</keyword>
<evidence type="ECO:0000256" key="1">
    <source>
        <dbReference type="SAM" id="Phobius"/>
    </source>
</evidence>
<dbReference type="KEGG" id="tdl:TDEL_0E03370"/>
<feature type="transmembrane region" description="Helical" evidence="1">
    <location>
        <begin position="32"/>
        <end position="53"/>
    </location>
</feature>
<dbReference type="Proteomes" id="UP000005627">
    <property type="component" value="Chromosome 5"/>
</dbReference>
<keyword evidence="1" id="KW-0472">Membrane</keyword>
<evidence type="ECO:0000313" key="3">
    <source>
        <dbReference type="Proteomes" id="UP000005627"/>
    </source>
</evidence>
<sequence>MISLALENRSYKADEEEHSHEWWVFRRSCELFTLWLYILFAIATIVAVAQIYLTNGLLMGRNVDTESQAVNDLTSTSIKEDDLYPSLNISGLNEVLYLRTFKREQFTPLREETVPESGKKVYTIEQLLSMRPQTQTGISREILKIFD</sequence>
<gene>
    <name evidence="2" type="primary">TDEL0E03370</name>
    <name evidence="2" type="ORF">TDEL_0E03370</name>
</gene>
<keyword evidence="1" id="KW-1133">Transmembrane helix</keyword>
<dbReference type="RefSeq" id="XP_003681791.1">
    <property type="nucleotide sequence ID" value="XM_003681743.1"/>
</dbReference>
<keyword evidence="1" id="KW-0812">Transmembrane</keyword>
<accession>G8ZVD6</accession>
<organism evidence="2 3">
    <name type="scientific">Torulaspora delbrueckii</name>
    <name type="common">Yeast</name>
    <name type="synonym">Candida colliculosa</name>
    <dbReference type="NCBI Taxonomy" id="4950"/>
    <lineage>
        <taxon>Eukaryota</taxon>
        <taxon>Fungi</taxon>
        <taxon>Dikarya</taxon>
        <taxon>Ascomycota</taxon>
        <taxon>Saccharomycotina</taxon>
        <taxon>Saccharomycetes</taxon>
        <taxon>Saccharomycetales</taxon>
        <taxon>Saccharomycetaceae</taxon>
        <taxon>Torulaspora</taxon>
    </lineage>
</organism>
<protein>
    <submittedName>
        <fullName evidence="2">Uncharacterized protein</fullName>
    </submittedName>
</protein>